<feature type="region of interest" description="Disordered" evidence="1">
    <location>
        <begin position="126"/>
        <end position="164"/>
    </location>
</feature>
<accession>A0ABC8KNI2</accession>
<dbReference type="Proteomes" id="UP001642260">
    <property type="component" value="Unassembled WGS sequence"/>
</dbReference>
<reference evidence="2 3" key="1">
    <citation type="submission" date="2022-03" db="EMBL/GenBank/DDBJ databases">
        <authorList>
            <person name="Macdonald S."/>
            <person name="Ahmed S."/>
            <person name="Newling K."/>
        </authorList>
    </citation>
    <scope>NUCLEOTIDE SEQUENCE [LARGE SCALE GENOMIC DNA]</scope>
</reference>
<evidence type="ECO:0000313" key="2">
    <source>
        <dbReference type="EMBL" id="CAH8357176.1"/>
    </source>
</evidence>
<dbReference type="EMBL" id="CAKOAT010229932">
    <property type="protein sequence ID" value="CAH8357176.1"/>
    <property type="molecule type" value="Genomic_DNA"/>
</dbReference>
<protein>
    <submittedName>
        <fullName evidence="2">Uncharacterized protein</fullName>
    </submittedName>
</protein>
<keyword evidence="3" id="KW-1185">Reference proteome</keyword>
<evidence type="ECO:0000256" key="1">
    <source>
        <dbReference type="SAM" id="MobiDB-lite"/>
    </source>
</evidence>
<evidence type="ECO:0000313" key="3">
    <source>
        <dbReference type="Proteomes" id="UP001642260"/>
    </source>
</evidence>
<dbReference type="AlphaFoldDB" id="A0ABC8KNI2"/>
<gene>
    <name evidence="2" type="ORF">ERUC_LOCUS22931</name>
</gene>
<sequence length="177" mass="19890">MRERMSTHEIVPYEQSHDDTNFMKHGNSSYRDTELQLEGGVRQSKRIASAIVSPALYPSTMEENVTIHSKGVARSLTFSPQTSAFESGGEHVIETLSGMEIKISDEDEMMACEDDLFGEELMELEGQPQSSIAETTSNTKTTKKETKHSHGGYMRNPPLGIRTKKQEFLRQVSPCFK</sequence>
<name>A0ABC8KNI2_ERUVS</name>
<comment type="caution">
    <text evidence="2">The sequence shown here is derived from an EMBL/GenBank/DDBJ whole genome shotgun (WGS) entry which is preliminary data.</text>
</comment>
<organism evidence="2 3">
    <name type="scientific">Eruca vesicaria subsp. sativa</name>
    <name type="common">Garden rocket</name>
    <name type="synonym">Eruca sativa</name>
    <dbReference type="NCBI Taxonomy" id="29727"/>
    <lineage>
        <taxon>Eukaryota</taxon>
        <taxon>Viridiplantae</taxon>
        <taxon>Streptophyta</taxon>
        <taxon>Embryophyta</taxon>
        <taxon>Tracheophyta</taxon>
        <taxon>Spermatophyta</taxon>
        <taxon>Magnoliopsida</taxon>
        <taxon>eudicotyledons</taxon>
        <taxon>Gunneridae</taxon>
        <taxon>Pentapetalae</taxon>
        <taxon>rosids</taxon>
        <taxon>malvids</taxon>
        <taxon>Brassicales</taxon>
        <taxon>Brassicaceae</taxon>
        <taxon>Brassiceae</taxon>
        <taxon>Eruca</taxon>
    </lineage>
</organism>
<proteinExistence type="predicted"/>